<evidence type="ECO:0000256" key="4">
    <source>
        <dbReference type="ARBA" id="ARBA00022723"/>
    </source>
</evidence>
<reference evidence="9 10" key="1">
    <citation type="submission" date="2011-10" db="EMBL/GenBank/DDBJ databases">
        <title>The Noncontiguous Finished genome of Thermanaerovibrio velox DSM 12556.</title>
        <authorList>
            <consortium name="US DOE Joint Genome Institute (JGI-PGF)"/>
            <person name="Lucas S."/>
            <person name="Copeland A."/>
            <person name="Lapidus A."/>
            <person name="Glavina del Rio T."/>
            <person name="Dalin E."/>
            <person name="Tice H."/>
            <person name="Bruce D."/>
            <person name="Goodwin L."/>
            <person name="Pitluck S."/>
            <person name="Peters L."/>
            <person name="Mikhailova N."/>
            <person name="Teshima H."/>
            <person name="Kyrpides N."/>
            <person name="Mavromatis K."/>
            <person name="Ivanova N."/>
            <person name="Markowitz V."/>
            <person name="Cheng J.-F."/>
            <person name="Hugenholtz P."/>
            <person name="Woyke T."/>
            <person name="Wu D."/>
            <person name="Spring S."/>
            <person name="Brambilla E.-M."/>
            <person name="Klenk H.-P."/>
            <person name="Eisen J.A."/>
        </authorList>
    </citation>
    <scope>NUCLEOTIDE SEQUENCE [LARGE SCALE GENOMIC DNA]</scope>
    <source>
        <strain evidence="9 10">DSM 12556</strain>
    </source>
</reference>
<sequence length="303" mass="32853">MKGFVYDVKRYSIHDGPGIRTTFHLKGCPLRCLWCHNPESWEFGPSLSYSLERCVACGRCVSSCPRGALELVEKVAIDRSRCDLCGLCADRCPTEALKVVGFQMTPEEVLSAASKDEIFFDESGGGVTFSGGEPLSQPEFLLEAVGLLKEAGFHVALDTSGYAPVDVALKGALASDLILYDLKHMDDQQHRRLTGVGNGPVLENLRAIVDAGCGGKIWIRFPLIPSLNDQPSNIALMGKTMLELGLHRIHVLPYHSAGVQKYRRCGLDYGLAEFPEVAPPSAGMIEDVSGILMKMGLEVKVGG</sequence>
<dbReference type="PROSITE" id="PS51379">
    <property type="entry name" value="4FE4S_FER_2"/>
    <property type="match status" value="2"/>
</dbReference>
<dbReference type="PANTHER" id="PTHR30352">
    <property type="entry name" value="PYRUVATE FORMATE-LYASE-ACTIVATING ENZYME"/>
    <property type="match status" value="1"/>
</dbReference>
<dbReference type="SUPFAM" id="SSF102114">
    <property type="entry name" value="Radical SAM enzymes"/>
    <property type="match status" value="1"/>
</dbReference>
<dbReference type="STRING" id="926567.TheveDRAFT_0309"/>
<dbReference type="AlphaFoldDB" id="H0UP66"/>
<evidence type="ECO:0000259" key="7">
    <source>
        <dbReference type="PROSITE" id="PS51379"/>
    </source>
</evidence>
<accession>H0UP66</accession>
<dbReference type="EMBL" id="CM001377">
    <property type="protein sequence ID" value="EHM09479.1"/>
    <property type="molecule type" value="Genomic_DNA"/>
</dbReference>
<dbReference type="InterPro" id="IPR058240">
    <property type="entry name" value="rSAM_sf"/>
</dbReference>
<dbReference type="InterPro" id="IPR017900">
    <property type="entry name" value="4Fe4S_Fe_S_CS"/>
</dbReference>
<protein>
    <submittedName>
        <fullName evidence="9">Glycyl-radical enzyme activator family protein</fullName>
    </submittedName>
</protein>
<dbReference type="Proteomes" id="UP000005730">
    <property type="component" value="Chromosome"/>
</dbReference>
<evidence type="ECO:0000256" key="1">
    <source>
        <dbReference type="ARBA" id="ARBA00001966"/>
    </source>
</evidence>
<feature type="domain" description="4Fe-4S ferredoxin-type" evidence="7">
    <location>
        <begin position="45"/>
        <end position="74"/>
    </location>
</feature>
<dbReference type="SFLD" id="SFLDG01118">
    <property type="entry name" value="activating_enzymes__group_2"/>
    <property type="match status" value="1"/>
</dbReference>
<comment type="cofactor">
    <cofactor evidence="1">
        <name>[4Fe-4S] cluster</name>
        <dbReference type="ChEBI" id="CHEBI:49883"/>
    </cofactor>
</comment>
<dbReference type="PROSITE" id="PS51918">
    <property type="entry name" value="RADICAL_SAM"/>
    <property type="match status" value="1"/>
</dbReference>
<evidence type="ECO:0000313" key="10">
    <source>
        <dbReference type="Proteomes" id="UP000005730"/>
    </source>
</evidence>
<proteinExistence type="predicted"/>
<gene>
    <name evidence="9" type="ORF">TheveDRAFT_0309</name>
</gene>
<dbReference type="PIRSF" id="PIRSF000371">
    <property type="entry name" value="PFL_act_enz"/>
    <property type="match status" value="1"/>
</dbReference>
<dbReference type="InterPro" id="IPR007197">
    <property type="entry name" value="rSAM"/>
</dbReference>
<dbReference type="SFLD" id="SFLDG01066">
    <property type="entry name" value="organic_radical-activating_enz"/>
    <property type="match status" value="1"/>
</dbReference>
<name>H0UP66_9BACT</name>
<keyword evidence="5" id="KW-0408">Iron</keyword>
<evidence type="ECO:0000256" key="3">
    <source>
        <dbReference type="ARBA" id="ARBA00022691"/>
    </source>
</evidence>
<dbReference type="InterPro" id="IPR012839">
    <property type="entry name" value="Organic_radical_activase"/>
</dbReference>
<dbReference type="GO" id="GO:0016491">
    <property type="term" value="F:oxidoreductase activity"/>
    <property type="evidence" value="ECO:0007669"/>
    <property type="project" value="InterPro"/>
</dbReference>
<dbReference type="OrthoDB" id="9782387at2"/>
<dbReference type="RefSeq" id="WP_006582972.1">
    <property type="nucleotide sequence ID" value="NZ_CM001377.1"/>
</dbReference>
<keyword evidence="4" id="KW-0479">Metal-binding</keyword>
<dbReference type="InterPro" id="IPR017896">
    <property type="entry name" value="4Fe4S_Fe-S-bd"/>
</dbReference>
<dbReference type="SFLD" id="SFLDS00029">
    <property type="entry name" value="Radical_SAM"/>
    <property type="match status" value="1"/>
</dbReference>
<dbReference type="SUPFAM" id="SSF54862">
    <property type="entry name" value="4Fe-4S ferredoxins"/>
    <property type="match status" value="1"/>
</dbReference>
<evidence type="ECO:0000256" key="2">
    <source>
        <dbReference type="ARBA" id="ARBA00022485"/>
    </source>
</evidence>
<keyword evidence="10" id="KW-1185">Reference proteome</keyword>
<dbReference type="NCBIfam" id="TIGR02494">
    <property type="entry name" value="PFLE_PFLC"/>
    <property type="match status" value="1"/>
</dbReference>
<keyword evidence="6" id="KW-0411">Iron-sulfur</keyword>
<dbReference type="Gene3D" id="3.30.70.20">
    <property type="match status" value="1"/>
</dbReference>
<dbReference type="InterPro" id="IPR034457">
    <property type="entry name" value="Organic_radical-activating"/>
</dbReference>
<organism evidence="9 10">
    <name type="scientific">Thermanaerovibrio velox DSM 12556</name>
    <dbReference type="NCBI Taxonomy" id="926567"/>
    <lineage>
        <taxon>Bacteria</taxon>
        <taxon>Thermotogati</taxon>
        <taxon>Synergistota</taxon>
        <taxon>Synergistia</taxon>
        <taxon>Synergistales</taxon>
        <taxon>Synergistaceae</taxon>
        <taxon>Thermanaerovibrio</taxon>
    </lineage>
</organism>
<feature type="domain" description="4Fe-4S ferredoxin-type" evidence="7">
    <location>
        <begin position="75"/>
        <end position="102"/>
    </location>
</feature>
<keyword evidence="3" id="KW-0949">S-adenosyl-L-methionine</keyword>
<dbReference type="Pfam" id="PF04055">
    <property type="entry name" value="Radical_SAM"/>
    <property type="match status" value="1"/>
</dbReference>
<evidence type="ECO:0000259" key="8">
    <source>
        <dbReference type="PROSITE" id="PS51918"/>
    </source>
</evidence>
<evidence type="ECO:0000256" key="6">
    <source>
        <dbReference type="ARBA" id="ARBA00023014"/>
    </source>
</evidence>
<evidence type="ECO:0000313" key="9">
    <source>
        <dbReference type="EMBL" id="EHM09479.1"/>
    </source>
</evidence>
<dbReference type="GO" id="GO:0046872">
    <property type="term" value="F:metal ion binding"/>
    <property type="evidence" value="ECO:0007669"/>
    <property type="project" value="UniProtKB-KW"/>
</dbReference>
<dbReference type="PANTHER" id="PTHR30352:SF4">
    <property type="entry name" value="PYRUVATE FORMATE-LYASE 2-ACTIVATING ENZYME"/>
    <property type="match status" value="1"/>
</dbReference>
<dbReference type="HOGENOM" id="CLU_058969_0_0_0"/>
<dbReference type="Pfam" id="PF13353">
    <property type="entry name" value="Fer4_12"/>
    <property type="match status" value="1"/>
</dbReference>
<dbReference type="Pfam" id="PF12838">
    <property type="entry name" value="Fer4_7"/>
    <property type="match status" value="1"/>
</dbReference>
<dbReference type="Gene3D" id="3.20.20.70">
    <property type="entry name" value="Aldolase class I"/>
    <property type="match status" value="1"/>
</dbReference>
<dbReference type="GO" id="GO:0051539">
    <property type="term" value="F:4 iron, 4 sulfur cluster binding"/>
    <property type="evidence" value="ECO:0007669"/>
    <property type="project" value="UniProtKB-KW"/>
</dbReference>
<dbReference type="PROSITE" id="PS00198">
    <property type="entry name" value="4FE4S_FER_1"/>
    <property type="match status" value="1"/>
</dbReference>
<keyword evidence="2" id="KW-0004">4Fe-4S</keyword>
<dbReference type="eggNOG" id="COG1180">
    <property type="taxonomic scope" value="Bacteria"/>
</dbReference>
<dbReference type="CDD" id="cd01335">
    <property type="entry name" value="Radical_SAM"/>
    <property type="match status" value="1"/>
</dbReference>
<feature type="domain" description="Radical SAM core" evidence="8">
    <location>
        <begin position="14"/>
        <end position="298"/>
    </location>
</feature>
<evidence type="ECO:0000256" key="5">
    <source>
        <dbReference type="ARBA" id="ARBA00023004"/>
    </source>
</evidence>
<dbReference type="InterPro" id="IPR013785">
    <property type="entry name" value="Aldolase_TIM"/>
</dbReference>
<dbReference type="InterPro" id="IPR040074">
    <property type="entry name" value="BssD/PflA/YjjW"/>
</dbReference>